<keyword evidence="8 10" id="KW-0675">Receptor</keyword>
<dbReference type="PANTHER" id="PTHR21137:SF35">
    <property type="entry name" value="ODORANT RECEPTOR 19A-RELATED"/>
    <property type="match status" value="1"/>
</dbReference>
<accession>A0A4P8PFX6</accession>
<evidence type="ECO:0000256" key="7">
    <source>
        <dbReference type="ARBA" id="ARBA00023136"/>
    </source>
</evidence>
<comment type="subcellular location">
    <subcellularLocation>
        <location evidence="1 10">Cell membrane</location>
        <topology evidence="1 10">Multi-pass membrane protein</topology>
    </subcellularLocation>
</comment>
<evidence type="ECO:0000256" key="2">
    <source>
        <dbReference type="ARBA" id="ARBA00022475"/>
    </source>
</evidence>
<feature type="transmembrane region" description="Helical" evidence="10">
    <location>
        <begin position="226"/>
        <end position="245"/>
    </location>
</feature>
<feature type="transmembrane region" description="Helical" evidence="10">
    <location>
        <begin position="93"/>
        <end position="114"/>
    </location>
</feature>
<protein>
    <recommendedName>
        <fullName evidence="10">Odorant receptor</fullName>
    </recommendedName>
</protein>
<feature type="transmembrane region" description="Helical" evidence="10">
    <location>
        <begin position="60"/>
        <end position="81"/>
    </location>
</feature>
<sequence>MGSRVEVVAQNMGSVTAKMDKWEKDEQEDVMKLFKEKYGPLIQLALIFPSWKSSSRSSTIMIFVLHSVVLLFHWMLIMISIKRSLESEWNFEMLTIWIHFAFIVFFVFIVIFCVNNQRSTYFRQYQIMSNDIGHHRGADGSIYETDGCISEAENIKREMLLYMIIPVLIFLFASTVYGLPYISKWLEGMENPYTLAMVNMNLPVPAWYPFPTHAGLGHFTAMAGQALVALSVGVVLITIILLFLTNALRIKFEFRVICYALQTLFTRSTTLFLQMQHDMKDIGNSEHSYQRVIGSCLVDIVVHHRAVSELISIFEKQVFFTCALGYMVGTIGVGLSLVNILEAMKVGNYVSVLTFSMMASMETLLMFTISQIGETITEESVKLRHQVYDIEWHKLDTQNRKILLIFQTAITEPIIVKAGGVINMCLDTFSNIMNMSYSFFNLMTNTN</sequence>
<dbReference type="GO" id="GO:0005886">
    <property type="term" value="C:plasma membrane"/>
    <property type="evidence" value="ECO:0007669"/>
    <property type="project" value="UniProtKB-SubCell"/>
</dbReference>
<proteinExistence type="evidence at transcript level"/>
<dbReference type="GO" id="GO:0007165">
    <property type="term" value="P:signal transduction"/>
    <property type="evidence" value="ECO:0007669"/>
    <property type="project" value="UniProtKB-KW"/>
</dbReference>
<name>A0A4P8PFX6_APOLU</name>
<evidence type="ECO:0000256" key="4">
    <source>
        <dbReference type="ARBA" id="ARBA00022692"/>
    </source>
</evidence>
<feature type="transmembrane region" description="Helical" evidence="10">
    <location>
        <begin position="318"/>
        <end position="340"/>
    </location>
</feature>
<comment type="caution">
    <text evidence="10">Lacks conserved residue(s) required for the propagation of feature annotation.</text>
</comment>
<keyword evidence="7 10" id="KW-0472">Membrane</keyword>
<dbReference type="AlphaFoldDB" id="A0A4P8PFX6"/>
<organism evidence="11">
    <name type="scientific">Apolygus lucorum</name>
    <name type="common">Small green plant bug</name>
    <name type="synonym">Lygocoris lucorum</name>
    <dbReference type="NCBI Taxonomy" id="248454"/>
    <lineage>
        <taxon>Eukaryota</taxon>
        <taxon>Metazoa</taxon>
        <taxon>Ecdysozoa</taxon>
        <taxon>Arthropoda</taxon>
        <taxon>Hexapoda</taxon>
        <taxon>Insecta</taxon>
        <taxon>Pterygota</taxon>
        <taxon>Neoptera</taxon>
        <taxon>Paraneoptera</taxon>
        <taxon>Hemiptera</taxon>
        <taxon>Heteroptera</taxon>
        <taxon>Panheteroptera</taxon>
        <taxon>Cimicomorpha</taxon>
        <taxon>Miridae</taxon>
        <taxon>Mirini</taxon>
        <taxon>Apolygus</taxon>
    </lineage>
</organism>
<evidence type="ECO:0000256" key="1">
    <source>
        <dbReference type="ARBA" id="ARBA00004651"/>
    </source>
</evidence>
<evidence type="ECO:0000256" key="5">
    <source>
        <dbReference type="ARBA" id="ARBA00022725"/>
    </source>
</evidence>
<dbReference type="InterPro" id="IPR004117">
    <property type="entry name" value="7tm6_olfct_rcpt"/>
</dbReference>
<reference evidence="11" key="1">
    <citation type="submission" date="2019-03" db="EMBL/GenBank/DDBJ databases">
        <authorList>
            <person name="Khashaveh A."/>
        </authorList>
    </citation>
    <scope>NUCLEOTIDE SEQUENCE</scope>
</reference>
<comment type="similarity">
    <text evidence="10">Belongs to the insect chemoreceptor superfamily. Heteromeric odorant receptor channel (TC 1.A.69) family.</text>
</comment>
<feature type="transmembrane region" description="Helical" evidence="10">
    <location>
        <begin position="346"/>
        <end position="367"/>
    </location>
</feature>
<evidence type="ECO:0000256" key="10">
    <source>
        <dbReference type="RuleBase" id="RU351113"/>
    </source>
</evidence>
<evidence type="ECO:0000256" key="3">
    <source>
        <dbReference type="ARBA" id="ARBA00022606"/>
    </source>
</evidence>
<evidence type="ECO:0000256" key="9">
    <source>
        <dbReference type="ARBA" id="ARBA00023224"/>
    </source>
</evidence>
<feature type="transmembrane region" description="Helical" evidence="10">
    <location>
        <begin position="160"/>
        <end position="182"/>
    </location>
</feature>
<keyword evidence="2" id="KW-1003">Cell membrane</keyword>
<evidence type="ECO:0000313" key="11">
    <source>
        <dbReference type="EMBL" id="QCQ78514.1"/>
    </source>
</evidence>
<evidence type="ECO:0000256" key="6">
    <source>
        <dbReference type="ARBA" id="ARBA00022989"/>
    </source>
</evidence>
<dbReference type="EMBL" id="MK690183">
    <property type="protein sequence ID" value="QCQ78514.1"/>
    <property type="molecule type" value="mRNA"/>
</dbReference>
<dbReference type="GO" id="GO:0005549">
    <property type="term" value="F:odorant binding"/>
    <property type="evidence" value="ECO:0007669"/>
    <property type="project" value="InterPro"/>
</dbReference>
<keyword evidence="4 10" id="KW-0812">Transmembrane</keyword>
<dbReference type="GO" id="GO:0004984">
    <property type="term" value="F:olfactory receptor activity"/>
    <property type="evidence" value="ECO:0007669"/>
    <property type="project" value="InterPro"/>
</dbReference>
<keyword evidence="6 10" id="KW-1133">Transmembrane helix</keyword>
<dbReference type="PANTHER" id="PTHR21137">
    <property type="entry name" value="ODORANT RECEPTOR"/>
    <property type="match status" value="1"/>
</dbReference>
<evidence type="ECO:0000256" key="8">
    <source>
        <dbReference type="ARBA" id="ARBA00023170"/>
    </source>
</evidence>
<keyword evidence="3 10" id="KW-0716">Sensory transduction</keyword>
<dbReference type="Pfam" id="PF02949">
    <property type="entry name" value="7tm_6"/>
    <property type="match status" value="1"/>
</dbReference>
<keyword evidence="9 10" id="KW-0807">Transducer</keyword>
<keyword evidence="5 10" id="KW-0552">Olfaction</keyword>